<dbReference type="AlphaFoldDB" id="A0A8C8W3J5"/>
<keyword evidence="9" id="KW-0326">Glycosidase</keyword>
<evidence type="ECO:0000256" key="12">
    <source>
        <dbReference type="SAM" id="SignalP"/>
    </source>
</evidence>
<dbReference type="GO" id="GO:0050829">
    <property type="term" value="P:defense response to Gram-negative bacterium"/>
    <property type="evidence" value="ECO:0007669"/>
    <property type="project" value="TreeGrafter"/>
</dbReference>
<feature type="chain" id="PRO_5034951763" description="lysozyme" evidence="12">
    <location>
        <begin position="19"/>
        <end position="148"/>
    </location>
</feature>
<protein>
    <recommendedName>
        <fullName evidence="4">lysozyme</fullName>
        <ecNumber evidence="4">3.2.1.17</ecNumber>
    </recommendedName>
    <alternativeName>
        <fullName evidence="10">1,4-beta-N-acetylmuramidase C</fullName>
    </alternativeName>
</protein>
<dbReference type="Gene3D" id="1.10.530.10">
    <property type="match status" value="1"/>
</dbReference>
<dbReference type="EC" id="3.2.1.17" evidence="4"/>
<evidence type="ECO:0000313" key="15">
    <source>
        <dbReference type="Proteomes" id="UP000694547"/>
    </source>
</evidence>
<evidence type="ECO:0000256" key="5">
    <source>
        <dbReference type="ARBA" id="ARBA00022529"/>
    </source>
</evidence>
<evidence type="ECO:0000256" key="8">
    <source>
        <dbReference type="ARBA" id="ARBA00023157"/>
    </source>
</evidence>
<dbReference type="Ensembl" id="ENSPEMT00000042048.1">
    <property type="protein sequence ID" value="ENSPEMP00000034906.1"/>
    <property type="gene ID" value="ENSPEMG00000027203.1"/>
</dbReference>
<proteinExistence type="inferred from homology"/>
<evidence type="ECO:0000256" key="1">
    <source>
        <dbReference type="ARBA" id="ARBA00000632"/>
    </source>
</evidence>
<reference evidence="14" key="3">
    <citation type="submission" date="2025-09" db="UniProtKB">
        <authorList>
            <consortium name="Ensembl"/>
        </authorList>
    </citation>
    <scope>IDENTIFICATION</scope>
</reference>
<evidence type="ECO:0000256" key="10">
    <source>
        <dbReference type="ARBA" id="ARBA00032459"/>
    </source>
</evidence>
<dbReference type="GO" id="GO:0031640">
    <property type="term" value="P:killing of cells of another organism"/>
    <property type="evidence" value="ECO:0007669"/>
    <property type="project" value="UniProtKB-KW"/>
</dbReference>
<sequence>MKALLTLGLFLLSVTVQAKVYERCEFARTLKSHGMDGYLGISLANWVCLAQHGSNYNTQTTNYNPGDQSTDYGIFQINSRYWCNDDKTLRAVNACGIPCSALLQDDITPAMQCAKRVVRDPQGIRAWSAWTRHCQHKDVSEYIGNCGV</sequence>
<evidence type="ECO:0000256" key="4">
    <source>
        <dbReference type="ARBA" id="ARBA00012732"/>
    </source>
</evidence>
<name>A0A8C8W3J5_PERMB</name>
<keyword evidence="12" id="KW-0732">Signal</keyword>
<evidence type="ECO:0000256" key="2">
    <source>
        <dbReference type="ARBA" id="ARBA00010859"/>
    </source>
</evidence>
<feature type="domain" description="Glycosyl hydrolases family 22 (GH22)" evidence="13">
    <location>
        <begin position="95"/>
        <end position="113"/>
    </location>
</feature>
<dbReference type="GO" id="GO:0050830">
    <property type="term" value="P:defense response to Gram-positive bacterium"/>
    <property type="evidence" value="ECO:0007669"/>
    <property type="project" value="TreeGrafter"/>
</dbReference>
<keyword evidence="6" id="KW-0081">Bacteriolytic enzyme</keyword>
<dbReference type="PANTHER" id="PTHR11407:SF28">
    <property type="entry name" value="LYSOZYME C"/>
    <property type="match status" value="1"/>
</dbReference>
<dbReference type="PANTHER" id="PTHR11407">
    <property type="entry name" value="LYSOZYME C"/>
    <property type="match status" value="1"/>
</dbReference>
<organism evidence="14 15">
    <name type="scientific">Peromyscus maniculatus bairdii</name>
    <name type="common">Prairie deer mouse</name>
    <dbReference type="NCBI Taxonomy" id="230844"/>
    <lineage>
        <taxon>Eukaryota</taxon>
        <taxon>Metazoa</taxon>
        <taxon>Chordata</taxon>
        <taxon>Craniata</taxon>
        <taxon>Vertebrata</taxon>
        <taxon>Euteleostomi</taxon>
        <taxon>Mammalia</taxon>
        <taxon>Eutheria</taxon>
        <taxon>Euarchontoglires</taxon>
        <taxon>Glires</taxon>
        <taxon>Rodentia</taxon>
        <taxon>Myomorpha</taxon>
        <taxon>Muroidea</taxon>
        <taxon>Cricetidae</taxon>
        <taxon>Neotominae</taxon>
        <taxon>Peromyscus</taxon>
    </lineage>
</organism>
<comment type="similarity">
    <text evidence="2 11">Belongs to the glycosyl hydrolase 22 family.</text>
</comment>
<dbReference type="PROSITE" id="PS51348">
    <property type="entry name" value="GLYCOSYL_HYDROL_F22_2"/>
    <property type="match status" value="1"/>
</dbReference>
<dbReference type="InterPro" id="IPR023346">
    <property type="entry name" value="Lysozyme-like_dom_sf"/>
</dbReference>
<dbReference type="FunFam" id="1.10.530.10:FF:000001">
    <property type="entry name" value="Lysozyme C"/>
    <property type="match status" value="1"/>
</dbReference>
<comment type="subunit">
    <text evidence="3">Monomer.</text>
</comment>
<keyword evidence="8" id="KW-1015">Disulfide bond</keyword>
<keyword evidence="5" id="KW-0929">Antimicrobial</keyword>
<evidence type="ECO:0000256" key="7">
    <source>
        <dbReference type="ARBA" id="ARBA00022801"/>
    </source>
</evidence>
<dbReference type="InterPro" id="IPR001916">
    <property type="entry name" value="Glyco_hydro_22"/>
</dbReference>
<evidence type="ECO:0000256" key="6">
    <source>
        <dbReference type="ARBA" id="ARBA00022638"/>
    </source>
</evidence>
<reference evidence="14 15" key="1">
    <citation type="submission" date="2018-10" db="EMBL/GenBank/DDBJ databases">
        <title>Improved assembly of the deer mouse Peromyscus maniculatus genome.</title>
        <authorList>
            <person name="Lassance J.-M."/>
            <person name="Hoekstra H.E."/>
        </authorList>
    </citation>
    <scope>NUCLEOTIDE SEQUENCE [LARGE SCALE GENOMIC DNA]</scope>
</reference>
<evidence type="ECO:0000256" key="9">
    <source>
        <dbReference type="ARBA" id="ARBA00023295"/>
    </source>
</evidence>
<dbReference type="PRINTS" id="PR00135">
    <property type="entry name" value="LYZLACT"/>
</dbReference>
<evidence type="ECO:0000313" key="14">
    <source>
        <dbReference type="Ensembl" id="ENSPEMP00000034906.1"/>
    </source>
</evidence>
<keyword evidence="7" id="KW-0378">Hydrolase</keyword>
<dbReference type="Proteomes" id="UP000694547">
    <property type="component" value="Chromosome 18"/>
</dbReference>
<reference evidence="14" key="2">
    <citation type="submission" date="2025-08" db="UniProtKB">
        <authorList>
            <consortium name="Ensembl"/>
        </authorList>
    </citation>
    <scope>IDENTIFICATION</scope>
</reference>
<dbReference type="SUPFAM" id="SSF53955">
    <property type="entry name" value="Lysozyme-like"/>
    <property type="match status" value="1"/>
</dbReference>
<evidence type="ECO:0000256" key="11">
    <source>
        <dbReference type="RuleBase" id="RU004440"/>
    </source>
</evidence>
<dbReference type="CDD" id="cd16897">
    <property type="entry name" value="LYZ_C"/>
    <property type="match status" value="1"/>
</dbReference>
<dbReference type="InterPro" id="IPR019799">
    <property type="entry name" value="Glyco_hydro_22_CS"/>
</dbReference>
<feature type="signal peptide" evidence="12">
    <location>
        <begin position="1"/>
        <end position="18"/>
    </location>
</feature>
<accession>A0A8C8W3J5</accession>
<dbReference type="Pfam" id="PF00062">
    <property type="entry name" value="Lys"/>
    <property type="match status" value="1"/>
</dbReference>
<dbReference type="PROSITE" id="PS00128">
    <property type="entry name" value="GLYCOSYL_HYDROL_F22_1"/>
    <property type="match status" value="1"/>
</dbReference>
<dbReference type="SMART" id="SM00263">
    <property type="entry name" value="LYZ1"/>
    <property type="match status" value="1"/>
</dbReference>
<dbReference type="PRINTS" id="PR00137">
    <property type="entry name" value="LYSOZYME"/>
</dbReference>
<keyword evidence="15" id="KW-1185">Reference proteome</keyword>
<dbReference type="InterPro" id="IPR000974">
    <property type="entry name" value="Glyco_hydro_22_lys"/>
</dbReference>
<comment type="catalytic activity">
    <reaction evidence="1">
        <text>Hydrolysis of (1-&gt;4)-beta-linkages between N-acetylmuramic acid and N-acetyl-D-glucosamine residues in a peptidoglycan and between N-acetyl-D-glucosamine residues in chitodextrins.</text>
        <dbReference type="EC" id="3.2.1.17"/>
    </reaction>
</comment>
<evidence type="ECO:0000256" key="3">
    <source>
        <dbReference type="ARBA" id="ARBA00011245"/>
    </source>
</evidence>
<dbReference type="GO" id="GO:0003796">
    <property type="term" value="F:lysozyme activity"/>
    <property type="evidence" value="ECO:0007669"/>
    <property type="project" value="UniProtKB-EC"/>
</dbReference>
<evidence type="ECO:0000259" key="13">
    <source>
        <dbReference type="PROSITE" id="PS00128"/>
    </source>
</evidence>
<dbReference type="GeneTree" id="ENSGT00940000153832"/>